<keyword evidence="1" id="KW-0472">Membrane</keyword>
<comment type="caution">
    <text evidence="2">The sequence shown here is derived from an EMBL/GenBank/DDBJ whole genome shotgun (WGS) entry which is preliminary data.</text>
</comment>
<accession>A0AAN6SD96</accession>
<sequence>MSRPKYTLLAVVLCALGLVVKSIVAIDGPRVRFAAGAVISLFAFFSSFPFFLFG</sequence>
<evidence type="ECO:0000313" key="2">
    <source>
        <dbReference type="EMBL" id="KAK3948933.1"/>
    </source>
</evidence>
<organism evidence="2 3">
    <name type="scientific">Pseudoneurospora amorphoporcata</name>
    <dbReference type="NCBI Taxonomy" id="241081"/>
    <lineage>
        <taxon>Eukaryota</taxon>
        <taxon>Fungi</taxon>
        <taxon>Dikarya</taxon>
        <taxon>Ascomycota</taxon>
        <taxon>Pezizomycotina</taxon>
        <taxon>Sordariomycetes</taxon>
        <taxon>Sordariomycetidae</taxon>
        <taxon>Sordariales</taxon>
        <taxon>Sordariaceae</taxon>
        <taxon>Pseudoneurospora</taxon>
    </lineage>
</organism>
<keyword evidence="1" id="KW-1133">Transmembrane helix</keyword>
<feature type="transmembrane region" description="Helical" evidence="1">
    <location>
        <begin position="32"/>
        <end position="53"/>
    </location>
</feature>
<reference evidence="2" key="1">
    <citation type="journal article" date="2023" name="Mol. Phylogenet. Evol.">
        <title>Genome-scale phylogeny and comparative genomics of the fungal order Sordariales.</title>
        <authorList>
            <person name="Hensen N."/>
            <person name="Bonometti L."/>
            <person name="Westerberg I."/>
            <person name="Brannstrom I.O."/>
            <person name="Guillou S."/>
            <person name="Cros-Aarteil S."/>
            <person name="Calhoun S."/>
            <person name="Haridas S."/>
            <person name="Kuo A."/>
            <person name="Mondo S."/>
            <person name="Pangilinan J."/>
            <person name="Riley R."/>
            <person name="LaButti K."/>
            <person name="Andreopoulos B."/>
            <person name="Lipzen A."/>
            <person name="Chen C."/>
            <person name="Yan M."/>
            <person name="Daum C."/>
            <person name="Ng V."/>
            <person name="Clum A."/>
            <person name="Steindorff A."/>
            <person name="Ohm R.A."/>
            <person name="Martin F."/>
            <person name="Silar P."/>
            <person name="Natvig D.O."/>
            <person name="Lalanne C."/>
            <person name="Gautier V."/>
            <person name="Ament-Velasquez S.L."/>
            <person name="Kruys A."/>
            <person name="Hutchinson M.I."/>
            <person name="Powell A.J."/>
            <person name="Barry K."/>
            <person name="Miller A.N."/>
            <person name="Grigoriev I.V."/>
            <person name="Debuchy R."/>
            <person name="Gladieux P."/>
            <person name="Hiltunen Thoren M."/>
            <person name="Johannesson H."/>
        </authorList>
    </citation>
    <scope>NUCLEOTIDE SEQUENCE</scope>
    <source>
        <strain evidence="2">CBS 626.80</strain>
    </source>
</reference>
<feature type="non-terminal residue" evidence="2">
    <location>
        <position position="54"/>
    </location>
</feature>
<reference evidence="2" key="2">
    <citation type="submission" date="2023-06" db="EMBL/GenBank/DDBJ databases">
        <authorList>
            <consortium name="Lawrence Berkeley National Laboratory"/>
            <person name="Mondo S.J."/>
            <person name="Hensen N."/>
            <person name="Bonometti L."/>
            <person name="Westerberg I."/>
            <person name="Brannstrom I.O."/>
            <person name="Guillou S."/>
            <person name="Cros-Aarteil S."/>
            <person name="Calhoun S."/>
            <person name="Haridas S."/>
            <person name="Kuo A."/>
            <person name="Pangilinan J."/>
            <person name="Riley R."/>
            <person name="Labutti K."/>
            <person name="Andreopoulos B."/>
            <person name="Lipzen A."/>
            <person name="Chen C."/>
            <person name="Yanf M."/>
            <person name="Daum C."/>
            <person name="Ng V."/>
            <person name="Clum A."/>
            <person name="Steindorff A."/>
            <person name="Ohm R."/>
            <person name="Martin F."/>
            <person name="Silar P."/>
            <person name="Natvig D."/>
            <person name="Lalanne C."/>
            <person name="Gautier V."/>
            <person name="Ament-Velasquez S.L."/>
            <person name="Kruys A."/>
            <person name="Hutchinson M.I."/>
            <person name="Powell A.J."/>
            <person name="Barry K."/>
            <person name="Miller A.N."/>
            <person name="Grigoriev I.V."/>
            <person name="Debuchy R."/>
            <person name="Gladieux P."/>
            <person name="Thoren M.H."/>
            <person name="Johannesson H."/>
        </authorList>
    </citation>
    <scope>NUCLEOTIDE SEQUENCE</scope>
    <source>
        <strain evidence="2">CBS 626.80</strain>
    </source>
</reference>
<dbReference type="Proteomes" id="UP001303222">
    <property type="component" value="Unassembled WGS sequence"/>
</dbReference>
<dbReference type="EMBL" id="MU859237">
    <property type="protein sequence ID" value="KAK3948933.1"/>
    <property type="molecule type" value="Genomic_DNA"/>
</dbReference>
<evidence type="ECO:0000313" key="3">
    <source>
        <dbReference type="Proteomes" id="UP001303222"/>
    </source>
</evidence>
<gene>
    <name evidence="2" type="ORF">QBC32DRAFT_350336</name>
</gene>
<keyword evidence="1" id="KW-0812">Transmembrane</keyword>
<proteinExistence type="predicted"/>
<evidence type="ECO:0000256" key="1">
    <source>
        <dbReference type="SAM" id="Phobius"/>
    </source>
</evidence>
<dbReference type="AlphaFoldDB" id="A0AAN6SD96"/>
<protein>
    <submittedName>
        <fullName evidence="2">Uncharacterized protein</fullName>
    </submittedName>
</protein>
<name>A0AAN6SD96_9PEZI</name>
<keyword evidence="3" id="KW-1185">Reference proteome</keyword>